<protein>
    <recommendedName>
        <fullName evidence="4">50S ribosomal protein L33</fullName>
    </recommendedName>
</protein>
<accession>A0ABW5QXC9</accession>
<evidence type="ECO:0008006" key="4">
    <source>
        <dbReference type="Google" id="ProtNLM"/>
    </source>
</evidence>
<evidence type="ECO:0000256" key="1">
    <source>
        <dbReference type="SAM" id="Phobius"/>
    </source>
</evidence>
<name>A0ABW5QXC9_9BACL</name>
<gene>
    <name evidence="2" type="ORF">ACFSW5_10935</name>
</gene>
<keyword evidence="1" id="KW-0812">Transmembrane</keyword>
<comment type="caution">
    <text evidence="2">The sequence shown here is derived from an EMBL/GenBank/DDBJ whole genome shotgun (WGS) entry which is preliminary data.</text>
</comment>
<dbReference type="EMBL" id="JBHUMY010000011">
    <property type="protein sequence ID" value="MFD2660760.1"/>
    <property type="molecule type" value="Genomic_DNA"/>
</dbReference>
<sequence length="122" mass="13241">MQHVTREQALRLVGKDIYAVRRDNSVATGRLVGLRGDKLVLEPLRKDRGKTVHTRGFILPLLLFDLLAIGTLPFWGFGGCGCGGGCGGYGGYGGYGKPKPGYYKNGYNGYKNYGGYGGGYYY</sequence>
<keyword evidence="3" id="KW-1185">Reference proteome</keyword>
<evidence type="ECO:0000313" key="2">
    <source>
        <dbReference type="EMBL" id="MFD2660760.1"/>
    </source>
</evidence>
<feature type="transmembrane region" description="Helical" evidence="1">
    <location>
        <begin position="56"/>
        <end position="77"/>
    </location>
</feature>
<evidence type="ECO:0000313" key="3">
    <source>
        <dbReference type="Proteomes" id="UP001597493"/>
    </source>
</evidence>
<organism evidence="2 3">
    <name type="scientific">Paenibacillus thailandensis</name>
    <dbReference type="NCBI Taxonomy" id="393250"/>
    <lineage>
        <taxon>Bacteria</taxon>
        <taxon>Bacillati</taxon>
        <taxon>Bacillota</taxon>
        <taxon>Bacilli</taxon>
        <taxon>Bacillales</taxon>
        <taxon>Paenibacillaceae</taxon>
        <taxon>Paenibacillus</taxon>
    </lineage>
</organism>
<dbReference type="RefSeq" id="WP_379272651.1">
    <property type="nucleotide sequence ID" value="NZ_JBHUGT010000013.1"/>
</dbReference>
<reference evidence="3" key="1">
    <citation type="journal article" date="2019" name="Int. J. Syst. Evol. Microbiol.">
        <title>The Global Catalogue of Microorganisms (GCM) 10K type strain sequencing project: providing services to taxonomists for standard genome sequencing and annotation.</title>
        <authorList>
            <consortium name="The Broad Institute Genomics Platform"/>
            <consortium name="The Broad Institute Genome Sequencing Center for Infectious Disease"/>
            <person name="Wu L."/>
            <person name="Ma J."/>
        </authorList>
    </citation>
    <scope>NUCLEOTIDE SEQUENCE [LARGE SCALE GENOMIC DNA]</scope>
    <source>
        <strain evidence="3">TISTR 1827</strain>
    </source>
</reference>
<keyword evidence="1" id="KW-1133">Transmembrane helix</keyword>
<dbReference type="Proteomes" id="UP001597493">
    <property type="component" value="Unassembled WGS sequence"/>
</dbReference>
<keyword evidence="1" id="KW-0472">Membrane</keyword>
<proteinExistence type="predicted"/>